<dbReference type="STRING" id="50429.A0A2B4RNH4"/>
<evidence type="ECO:0000313" key="4">
    <source>
        <dbReference type="Proteomes" id="UP000225706"/>
    </source>
</evidence>
<proteinExistence type="predicted"/>
<evidence type="ECO:0000313" key="3">
    <source>
        <dbReference type="EMBL" id="PFX17825.1"/>
    </source>
</evidence>
<dbReference type="InterPro" id="IPR055350">
    <property type="entry name" value="CCDC142_C"/>
</dbReference>
<sequence length="951" mass="106763">MNFSSSSAAGSNDGINNSFQRLSVTQIAPTDIKKNIWTLKKVFKSVSLTRNSCLKPQHDPGSFSHFEQGVPLCEIFTDIGQKFLDRSKIVLARECLVHVESSAKFVQELEETVEEYMAYFEGEKPVPSEFPFKVERFHDICHAAKTQCMYRLAIRKLIFSDPWLRKCAPDMLEDLEVVNKALSKLADTSISLISIILSCVLRLAEKCKWWLTQQGLSAVCQGIEDFNRLFEYTRNFQSDERKLLSVNEARNFVQSKGRERAFSTTAVGDVCLLSLNKLLNGVACERSRILAGHVYEFVSGHQEVTRTLKYDFATNFEWKDFGVVCTGGNVRLEGTTLKNGVLSVLSRNQIPLLKLEPGSPMLSFDSEDQKFFSNLISQLATSTTLILGHHVGGERKNVIQLPPLELLTLSSRSEDAELQGKSTAEEAGGSTSSSLHHQEGHGILKHSSSPGSPRLNKRVQWNAPLDSETTKQLHSNYNTMLWASFGEQLVALMGENRESLANLMQNVVLGPLFLWSDFLLMVVVRMMESLRLSGCLPPAGSSSLQAVSCYLHCLASASSWDSAFCKVLGTSLSDKCRMDSEPTDSVPSTQTVQSIVSLLDPLESIFEMAGYWKRSSSHLEPHANRTARALTLSVFPSLCRFHSLVSFGFHWFDTKIHHFLSLWSLEQFLLLTQWDLPLFLQSLKKTFFLVQSLNTAHSDSTSWNSLSVQYSLLEEQRSNLEGLLKKSWVLFSRDLTKMSTEFFQEAMPVGKSWKKSRHSGIPHQRSPYVEHAIFQILEPVVESSLGLSFESQLNVLTLVVNTMMESWGDFILKEEIIFSFYGAQQLGLDFGYVKVWIASDSSNLSSEIQSRLLNLDVFQHLDGAVRLLMLQPRKKKSTVADIDGELESNVSTMSSSSVLSSLSGVDIDGYDVDVLNDKTIPNRQKWLDLRLRGGKSKKGLLPFCLKVQEMK</sequence>
<name>A0A2B4RNH4_STYPI</name>
<dbReference type="AlphaFoldDB" id="A0A2B4RNH4"/>
<dbReference type="Pfam" id="PF14923">
    <property type="entry name" value="CCDC142"/>
    <property type="match status" value="1"/>
</dbReference>
<feature type="region of interest" description="Disordered" evidence="1">
    <location>
        <begin position="415"/>
        <end position="457"/>
    </location>
</feature>
<dbReference type="InterPro" id="IPR026700">
    <property type="entry name" value="CCDC142"/>
</dbReference>
<dbReference type="Proteomes" id="UP000225706">
    <property type="component" value="Unassembled WGS sequence"/>
</dbReference>
<dbReference type="PANTHER" id="PTHR21436">
    <property type="entry name" value="COILED-COIL DOMAIN-CONTAINING PROTEIN 142"/>
    <property type="match status" value="1"/>
</dbReference>
<keyword evidence="4" id="KW-1185">Reference proteome</keyword>
<dbReference type="EMBL" id="LSMT01000447">
    <property type="protein sequence ID" value="PFX17825.1"/>
    <property type="molecule type" value="Genomic_DNA"/>
</dbReference>
<dbReference type="OrthoDB" id="6579237at2759"/>
<dbReference type="PANTHER" id="PTHR21436:SF2">
    <property type="entry name" value="COILED-COIL DOMAIN-CONTAINING PROTEIN 142"/>
    <property type="match status" value="1"/>
</dbReference>
<accession>A0A2B4RNH4</accession>
<reference evidence="4" key="1">
    <citation type="journal article" date="2017" name="bioRxiv">
        <title>Comparative analysis of the genomes of Stylophora pistillata and Acropora digitifera provides evidence for extensive differences between species of corals.</title>
        <authorList>
            <person name="Voolstra C.R."/>
            <person name="Li Y."/>
            <person name="Liew Y.J."/>
            <person name="Baumgarten S."/>
            <person name="Zoccola D."/>
            <person name="Flot J.-F."/>
            <person name="Tambutte S."/>
            <person name="Allemand D."/>
            <person name="Aranda M."/>
        </authorList>
    </citation>
    <scope>NUCLEOTIDE SEQUENCE [LARGE SCALE GENOMIC DNA]</scope>
</reference>
<organism evidence="3 4">
    <name type="scientific">Stylophora pistillata</name>
    <name type="common">Smooth cauliflower coral</name>
    <dbReference type="NCBI Taxonomy" id="50429"/>
    <lineage>
        <taxon>Eukaryota</taxon>
        <taxon>Metazoa</taxon>
        <taxon>Cnidaria</taxon>
        <taxon>Anthozoa</taxon>
        <taxon>Hexacorallia</taxon>
        <taxon>Scleractinia</taxon>
        <taxon>Astrocoeniina</taxon>
        <taxon>Pocilloporidae</taxon>
        <taxon>Stylophora</taxon>
    </lineage>
</organism>
<feature type="domain" description="Coiled-coil protein 142 C-terminal" evidence="2">
    <location>
        <begin position="480"/>
        <end position="927"/>
    </location>
</feature>
<comment type="caution">
    <text evidence="3">The sequence shown here is derived from an EMBL/GenBank/DDBJ whole genome shotgun (WGS) entry which is preliminary data.</text>
</comment>
<protein>
    <submittedName>
        <fullName evidence="3">Coiled-coil domain-containing protein 142</fullName>
    </submittedName>
</protein>
<evidence type="ECO:0000256" key="1">
    <source>
        <dbReference type="SAM" id="MobiDB-lite"/>
    </source>
</evidence>
<gene>
    <name evidence="3" type="primary">Ccdc142</name>
    <name evidence="3" type="ORF">AWC38_SpisGene17846</name>
</gene>
<evidence type="ECO:0000259" key="2">
    <source>
        <dbReference type="Pfam" id="PF14923"/>
    </source>
</evidence>